<dbReference type="RefSeq" id="WP_200803860.1">
    <property type="nucleotide sequence ID" value="NZ_CALGVN010000045.1"/>
</dbReference>
<feature type="domain" description="Glycosyl transferase family 1" evidence="3">
    <location>
        <begin position="167"/>
        <end position="321"/>
    </location>
</feature>
<keyword evidence="6" id="KW-1185">Reference proteome</keyword>
<gene>
    <name evidence="5" type="ORF">SAMN05443637_107161</name>
</gene>
<evidence type="ECO:0000259" key="3">
    <source>
        <dbReference type="Pfam" id="PF00534"/>
    </source>
</evidence>
<sequence>MTPPLHVVVPADVADPELPSGGNVYDRRVGRALIEAGRTVVEIPVAGSWPRPGPQDRAALAAALAGLPDGAVVVLDGLVGCGVPDVVVPQAGRLALVVLVHLPLGEESPQLAALEREVLHAAGAVVATSGWTARRIVERHGLPADRVRVAEPGVVAAPLAAGSGGGRLLCVGSISPTKGQDVLVAALAQVADRPWTCELVGALRRAPEHVAAVRREIADHGLGDRVRVAGPLVGAELAAAYAAADLLVLPSRVEAYGMVATEALARGIPVLASDVGGVPEALGGDPVPGILVTPGDAAALAAALRRWLDDPGLRAELRHAAALRRPALHGWEVTARCLATTVDAVMRTRAGRHG</sequence>
<dbReference type="InterPro" id="IPR028098">
    <property type="entry name" value="Glyco_trans_4-like_N"/>
</dbReference>
<accession>A0A1M6T5A0</accession>
<dbReference type="EMBL" id="FRAP01000007">
    <property type="protein sequence ID" value="SHK52135.1"/>
    <property type="molecule type" value="Genomic_DNA"/>
</dbReference>
<dbReference type="Gene3D" id="3.40.50.2000">
    <property type="entry name" value="Glycogen Phosphorylase B"/>
    <property type="match status" value="2"/>
</dbReference>
<dbReference type="InterPro" id="IPR001296">
    <property type="entry name" value="Glyco_trans_1"/>
</dbReference>
<evidence type="ECO:0000313" key="6">
    <source>
        <dbReference type="Proteomes" id="UP000184363"/>
    </source>
</evidence>
<evidence type="ECO:0000256" key="2">
    <source>
        <dbReference type="ARBA" id="ARBA00022679"/>
    </source>
</evidence>
<dbReference type="STRING" id="1848.SAMN05443637_107161"/>
<evidence type="ECO:0000259" key="4">
    <source>
        <dbReference type="Pfam" id="PF13439"/>
    </source>
</evidence>
<dbReference type="PANTHER" id="PTHR46401">
    <property type="entry name" value="GLYCOSYLTRANSFERASE WBBK-RELATED"/>
    <property type="match status" value="1"/>
</dbReference>
<evidence type="ECO:0000313" key="5">
    <source>
        <dbReference type="EMBL" id="SHK52135.1"/>
    </source>
</evidence>
<dbReference type="GO" id="GO:0016757">
    <property type="term" value="F:glycosyltransferase activity"/>
    <property type="evidence" value="ECO:0007669"/>
    <property type="project" value="InterPro"/>
</dbReference>
<dbReference type="SUPFAM" id="SSF53756">
    <property type="entry name" value="UDP-Glycosyltransferase/glycogen phosphorylase"/>
    <property type="match status" value="1"/>
</dbReference>
<organism evidence="5 6">
    <name type="scientific">Pseudonocardia thermophila</name>
    <dbReference type="NCBI Taxonomy" id="1848"/>
    <lineage>
        <taxon>Bacteria</taxon>
        <taxon>Bacillati</taxon>
        <taxon>Actinomycetota</taxon>
        <taxon>Actinomycetes</taxon>
        <taxon>Pseudonocardiales</taxon>
        <taxon>Pseudonocardiaceae</taxon>
        <taxon>Pseudonocardia</taxon>
    </lineage>
</organism>
<dbReference type="Pfam" id="PF00534">
    <property type="entry name" value="Glycos_transf_1"/>
    <property type="match status" value="1"/>
</dbReference>
<feature type="domain" description="Glycosyltransferase subfamily 4-like N-terminal" evidence="4">
    <location>
        <begin position="93"/>
        <end position="154"/>
    </location>
</feature>
<keyword evidence="2 5" id="KW-0808">Transferase</keyword>
<dbReference type="Proteomes" id="UP000184363">
    <property type="component" value="Unassembled WGS sequence"/>
</dbReference>
<dbReference type="PANTHER" id="PTHR46401:SF2">
    <property type="entry name" value="GLYCOSYLTRANSFERASE WBBK-RELATED"/>
    <property type="match status" value="1"/>
</dbReference>
<name>A0A1M6T5A0_PSETH</name>
<dbReference type="AlphaFoldDB" id="A0A1M6T5A0"/>
<dbReference type="Pfam" id="PF13439">
    <property type="entry name" value="Glyco_transf_4"/>
    <property type="match status" value="1"/>
</dbReference>
<evidence type="ECO:0000256" key="1">
    <source>
        <dbReference type="ARBA" id="ARBA00022676"/>
    </source>
</evidence>
<proteinExistence type="predicted"/>
<dbReference type="CDD" id="cd03801">
    <property type="entry name" value="GT4_PimA-like"/>
    <property type="match status" value="1"/>
</dbReference>
<dbReference type="GO" id="GO:0009103">
    <property type="term" value="P:lipopolysaccharide biosynthetic process"/>
    <property type="evidence" value="ECO:0007669"/>
    <property type="project" value="TreeGrafter"/>
</dbReference>
<protein>
    <submittedName>
        <fullName evidence="5">Glycosyltransferase involved in cell wall bisynthesis</fullName>
    </submittedName>
</protein>
<reference evidence="5 6" key="1">
    <citation type="submission" date="2016-11" db="EMBL/GenBank/DDBJ databases">
        <authorList>
            <person name="Jaros S."/>
            <person name="Januszkiewicz K."/>
            <person name="Wedrychowicz H."/>
        </authorList>
    </citation>
    <scope>NUCLEOTIDE SEQUENCE [LARGE SCALE GENOMIC DNA]</scope>
    <source>
        <strain evidence="5 6">DSM 43832</strain>
    </source>
</reference>
<keyword evidence="1" id="KW-0328">Glycosyltransferase</keyword>